<dbReference type="GeneTree" id="ENSGT00390000006883"/>
<dbReference type="PANTHER" id="PTHR14633:SF3">
    <property type="entry name" value="LITTLE ELONGATION COMPLEX SUBUNIT 2"/>
    <property type="match status" value="1"/>
</dbReference>
<dbReference type="Ensembl" id="ENSEBUT00000001253.1">
    <property type="protein sequence ID" value="ENSEBUP00000000941.1"/>
    <property type="gene ID" value="ENSEBUG00000000929.1"/>
</dbReference>
<feature type="region of interest" description="Disordered" evidence="1">
    <location>
        <begin position="161"/>
        <end position="203"/>
    </location>
</feature>
<protein>
    <recommendedName>
        <fullName evidence="2">Little elongation complex subunit 2 C-terminal domain-containing protein</fullName>
    </recommendedName>
</protein>
<evidence type="ECO:0000313" key="4">
    <source>
        <dbReference type="Proteomes" id="UP000694388"/>
    </source>
</evidence>
<dbReference type="GO" id="GO:0045945">
    <property type="term" value="P:positive regulation of transcription by RNA polymerase III"/>
    <property type="evidence" value="ECO:0007669"/>
    <property type="project" value="TreeGrafter"/>
</dbReference>
<evidence type="ECO:0000313" key="3">
    <source>
        <dbReference type="Ensembl" id="ENSEBUP00000000941.1"/>
    </source>
</evidence>
<reference evidence="3" key="2">
    <citation type="submission" date="2025-09" db="UniProtKB">
        <authorList>
            <consortium name="Ensembl"/>
        </authorList>
    </citation>
    <scope>IDENTIFICATION</scope>
</reference>
<keyword evidence="4" id="KW-1185">Reference proteome</keyword>
<evidence type="ECO:0000259" key="2">
    <source>
        <dbReference type="Pfam" id="PF10505"/>
    </source>
</evidence>
<feature type="compositionally biased region" description="Basic residues" evidence="1">
    <location>
        <begin position="180"/>
        <end position="203"/>
    </location>
</feature>
<reference evidence="3" key="1">
    <citation type="submission" date="2025-08" db="UniProtKB">
        <authorList>
            <consortium name="Ensembl"/>
        </authorList>
    </citation>
    <scope>IDENTIFICATION</scope>
</reference>
<proteinExistence type="predicted"/>
<dbReference type="AlphaFoldDB" id="A0A8C4NDJ1"/>
<organism evidence="3 4">
    <name type="scientific">Eptatretus burgeri</name>
    <name type="common">Inshore hagfish</name>
    <dbReference type="NCBI Taxonomy" id="7764"/>
    <lineage>
        <taxon>Eukaryota</taxon>
        <taxon>Metazoa</taxon>
        <taxon>Chordata</taxon>
        <taxon>Craniata</taxon>
        <taxon>Vertebrata</taxon>
        <taxon>Cyclostomata</taxon>
        <taxon>Myxini</taxon>
        <taxon>Myxiniformes</taxon>
        <taxon>Myxinidae</taxon>
        <taxon>Eptatretinae</taxon>
        <taxon>Eptatretus</taxon>
    </lineage>
</organism>
<dbReference type="GO" id="GO:0042796">
    <property type="term" value="P:snRNA transcription by RNA polymerase III"/>
    <property type="evidence" value="ECO:0007669"/>
    <property type="project" value="TreeGrafter"/>
</dbReference>
<dbReference type="InterPro" id="IPR019535">
    <property type="entry name" value="ICE2_C"/>
</dbReference>
<dbReference type="PANTHER" id="PTHR14633">
    <property type="entry name" value="LITTLE ELONGATION COMPLEX SUBUNIT 2"/>
    <property type="match status" value="1"/>
</dbReference>
<sequence length="203" mass="22872">MWKLNILKQVKVEFRCMHEGCSLTSSSLYVGLVGRFNALNSALLRVEEIPPHQQRTAPQYTTFVPNTALRVLHHILKHLCSLSSGDFLLSHSPGNISVTLHRAMPEGTVPRAAYNLHDAHSQHSNDPLIRVPWVPLDQTLLLPYHWELGWVPCTFPPNQPDRQMNCDRGSMYGNTDGGRGKGRRGQSGGRRRGRRRGRGPNNK</sequence>
<dbReference type="GO" id="GO:0008023">
    <property type="term" value="C:transcription elongation factor complex"/>
    <property type="evidence" value="ECO:0007669"/>
    <property type="project" value="InterPro"/>
</dbReference>
<dbReference type="Proteomes" id="UP000694388">
    <property type="component" value="Unplaced"/>
</dbReference>
<name>A0A8C4NDJ1_EPTBU</name>
<dbReference type="Pfam" id="PF10505">
    <property type="entry name" value="NARG2_C"/>
    <property type="match status" value="1"/>
</dbReference>
<accession>A0A8C4NDJ1</accession>
<dbReference type="GO" id="GO:0042795">
    <property type="term" value="P:snRNA transcription by RNA polymerase II"/>
    <property type="evidence" value="ECO:0007669"/>
    <property type="project" value="TreeGrafter"/>
</dbReference>
<evidence type="ECO:0000256" key="1">
    <source>
        <dbReference type="SAM" id="MobiDB-lite"/>
    </source>
</evidence>
<feature type="domain" description="Little elongation complex subunit 2 C-terminal" evidence="2">
    <location>
        <begin position="30"/>
        <end position="157"/>
    </location>
</feature>